<proteinExistence type="predicted"/>
<name>A0A076N7H5_AMYME</name>
<evidence type="ECO:0000313" key="3">
    <source>
        <dbReference type="Proteomes" id="UP000062973"/>
    </source>
</evidence>
<sequence>MRTHAQWGRGWKGRGQAEAPPADDAAGWFAGRLPDGWFTGAPDITVDREEILIVGELPALTDEFADDAARAAAESGRISRFREETREHRIEIARQAEHRYQRKVSWGARLGGTEELFTTQSVPVMTRLRQPERLVLDTLVDAGVARSRSDALAWAVRLVGQHAEEWLGELREAMSKVDELRREGPDLG</sequence>
<evidence type="ECO:0000256" key="1">
    <source>
        <dbReference type="SAM" id="MobiDB-lite"/>
    </source>
</evidence>
<organism evidence="2 3">
    <name type="scientific">Amycolatopsis methanolica 239</name>
    <dbReference type="NCBI Taxonomy" id="1068978"/>
    <lineage>
        <taxon>Bacteria</taxon>
        <taxon>Bacillati</taxon>
        <taxon>Actinomycetota</taxon>
        <taxon>Actinomycetes</taxon>
        <taxon>Pseudonocardiales</taxon>
        <taxon>Pseudonocardiaceae</taxon>
        <taxon>Amycolatopsis</taxon>
        <taxon>Amycolatopsis methanolica group</taxon>
    </lineage>
</organism>
<dbReference type="OrthoDB" id="3290566at2"/>
<dbReference type="eggNOG" id="ENOG502ZAHT">
    <property type="taxonomic scope" value="Bacteria"/>
</dbReference>
<protein>
    <submittedName>
        <fullName evidence="2">Smu12A</fullName>
    </submittedName>
</protein>
<dbReference type="HOGENOM" id="CLU_097505_0_0_11"/>
<dbReference type="Proteomes" id="UP000062973">
    <property type="component" value="Chromosome"/>
</dbReference>
<dbReference type="AlphaFoldDB" id="A0A076N7H5"/>
<dbReference type="PATRIC" id="fig|1068978.7.peg.6307"/>
<dbReference type="EMBL" id="CP009110">
    <property type="protein sequence ID" value="AIJ25967.1"/>
    <property type="molecule type" value="Genomic_DNA"/>
</dbReference>
<dbReference type="STRING" id="1068978.AMETH_5875"/>
<evidence type="ECO:0000313" key="2">
    <source>
        <dbReference type="EMBL" id="AIJ25967.1"/>
    </source>
</evidence>
<dbReference type="KEGG" id="amq:AMETH_5875"/>
<reference evidence="2 3" key="1">
    <citation type="submission" date="2014-07" db="EMBL/GenBank/DDBJ databases">
        <title>Whole Genome Sequence of the Amycolatopsis methanolica 239.</title>
        <authorList>
            <person name="Tang B."/>
        </authorList>
    </citation>
    <scope>NUCLEOTIDE SEQUENCE [LARGE SCALE GENOMIC DNA]</scope>
    <source>
        <strain evidence="2 3">239</strain>
    </source>
</reference>
<accession>A0A076N7H5</accession>
<keyword evidence="3" id="KW-1185">Reference proteome</keyword>
<feature type="region of interest" description="Disordered" evidence="1">
    <location>
        <begin position="1"/>
        <end position="26"/>
    </location>
</feature>
<gene>
    <name evidence="2" type="ORF">AMETH_5875</name>
</gene>